<dbReference type="Proteomes" id="UP000593578">
    <property type="component" value="Unassembled WGS sequence"/>
</dbReference>
<evidence type="ECO:0000313" key="2">
    <source>
        <dbReference type="EMBL" id="MBA0578638.1"/>
    </source>
</evidence>
<dbReference type="PANTHER" id="PTHR34570:SF20">
    <property type="entry name" value="MYB-CC TYPE TRANSCRIPTION FACTOR LHEQLE-CONTAINING DOMAIN-CONTAINING PROTEIN"/>
    <property type="match status" value="1"/>
</dbReference>
<reference evidence="2" key="3">
    <citation type="submission" date="2020-04" db="EMBL/GenBank/DDBJ databases">
        <authorList>
            <person name="Grover C.E."/>
            <person name="Arick M.A. II"/>
            <person name="Thrash A."/>
            <person name="Conover J.L."/>
            <person name="Sanders W.S."/>
            <person name="Peterson D.G."/>
            <person name="Scheffler J.A."/>
            <person name="Scheffler B.E."/>
            <person name="Wendel J.F."/>
        </authorList>
    </citation>
    <scope>NUCLEOTIDE SEQUENCE</scope>
    <source>
        <strain evidence="2">8</strain>
        <tissue evidence="2">Leaf</tissue>
    </source>
</reference>
<protein>
    <submittedName>
        <fullName evidence="1">Uncharacterized protein</fullName>
    </submittedName>
</protein>
<name>A0A0D2QN51_GOSRA</name>
<dbReference type="EMBL" id="JABEZZ010000001">
    <property type="protein sequence ID" value="MBA0578638.1"/>
    <property type="molecule type" value="Genomic_DNA"/>
</dbReference>
<reference evidence="2 4" key="2">
    <citation type="journal article" date="2019" name="Genome Biol. Evol.">
        <title>Insights into the evolution of the New World diploid cottons (Gossypium, subgenus Houzingenia) based on genome sequencing.</title>
        <authorList>
            <person name="Grover C.E."/>
            <person name="Arick M.A. 2nd"/>
            <person name="Thrash A."/>
            <person name="Conover J.L."/>
            <person name="Sanders W.S."/>
            <person name="Peterson D.G."/>
            <person name="Frelichowski J.E."/>
            <person name="Scheffler J.A."/>
            <person name="Scheffler B.E."/>
            <person name="Wendel J.F."/>
        </authorList>
    </citation>
    <scope>NUCLEOTIDE SEQUENCE [LARGE SCALE GENOMIC DNA]</scope>
    <source>
        <strain evidence="2">8</strain>
        <tissue evidence="2">Leaf</tissue>
    </source>
</reference>
<proteinExistence type="predicted"/>
<evidence type="ECO:0000313" key="3">
    <source>
        <dbReference type="Proteomes" id="UP000032304"/>
    </source>
</evidence>
<dbReference type="EMBL" id="CM001740">
    <property type="protein sequence ID" value="KJB08710.1"/>
    <property type="molecule type" value="Genomic_DNA"/>
</dbReference>
<dbReference type="OMA" id="MGRHNSE"/>
<accession>A0A0D2QN51</accession>
<dbReference type="AlphaFoldDB" id="A0A0D2QN51"/>
<sequence>MGRQGGGDSIMVSSSIALLQQRFKQLQKDREKREEKELMKLLSESESASTRYQPNGLLYRQQQTRQESSLLSLGLSLYGRRTMAIPTSSSTTTTRANDTSRPSKTFEIYDHVDTSLHL</sequence>
<reference evidence="1 3" key="1">
    <citation type="journal article" date="2012" name="Nature">
        <title>Repeated polyploidization of Gossypium genomes and the evolution of spinnable cotton fibres.</title>
        <authorList>
            <person name="Paterson A.H."/>
            <person name="Wendel J.F."/>
            <person name="Gundlach H."/>
            <person name="Guo H."/>
            <person name="Jenkins J."/>
            <person name="Jin D."/>
            <person name="Llewellyn D."/>
            <person name="Showmaker K.C."/>
            <person name="Shu S."/>
            <person name="Udall J."/>
            <person name="Yoo M.J."/>
            <person name="Byers R."/>
            <person name="Chen W."/>
            <person name="Doron-Faigenboim A."/>
            <person name="Duke M.V."/>
            <person name="Gong L."/>
            <person name="Grimwood J."/>
            <person name="Grover C."/>
            <person name="Grupp K."/>
            <person name="Hu G."/>
            <person name="Lee T.H."/>
            <person name="Li J."/>
            <person name="Lin L."/>
            <person name="Liu T."/>
            <person name="Marler B.S."/>
            <person name="Page J.T."/>
            <person name="Roberts A.W."/>
            <person name="Romanel E."/>
            <person name="Sanders W.S."/>
            <person name="Szadkowski E."/>
            <person name="Tan X."/>
            <person name="Tang H."/>
            <person name="Xu C."/>
            <person name="Wang J."/>
            <person name="Wang Z."/>
            <person name="Zhang D."/>
            <person name="Zhang L."/>
            <person name="Ashrafi H."/>
            <person name="Bedon F."/>
            <person name="Bowers J.E."/>
            <person name="Brubaker C.L."/>
            <person name="Chee P.W."/>
            <person name="Das S."/>
            <person name="Gingle A.R."/>
            <person name="Haigler C.H."/>
            <person name="Harker D."/>
            <person name="Hoffmann L.V."/>
            <person name="Hovav R."/>
            <person name="Jones D.C."/>
            <person name="Lemke C."/>
            <person name="Mansoor S."/>
            <person name="ur Rahman M."/>
            <person name="Rainville L.N."/>
            <person name="Rambani A."/>
            <person name="Reddy U.K."/>
            <person name="Rong J.K."/>
            <person name="Saranga Y."/>
            <person name="Scheffler B.E."/>
            <person name="Scheffler J.A."/>
            <person name="Stelly D.M."/>
            <person name="Triplett B.A."/>
            <person name="Van Deynze A."/>
            <person name="Vaslin M.F."/>
            <person name="Waghmare V.N."/>
            <person name="Walford S.A."/>
            <person name="Wright R.J."/>
            <person name="Zaki E.A."/>
            <person name="Zhang T."/>
            <person name="Dennis E.S."/>
            <person name="Mayer K.F."/>
            <person name="Peterson D.G."/>
            <person name="Rokhsar D.S."/>
            <person name="Wang X."/>
            <person name="Schmutz J."/>
        </authorList>
    </citation>
    <scope>NUCLEOTIDE SEQUENCE [LARGE SCALE GENOMIC DNA]</scope>
</reference>
<organism evidence="1 3">
    <name type="scientific">Gossypium raimondii</name>
    <name type="common">Peruvian cotton</name>
    <name type="synonym">Gossypium klotzschianum subsp. raimondii</name>
    <dbReference type="NCBI Taxonomy" id="29730"/>
    <lineage>
        <taxon>Eukaryota</taxon>
        <taxon>Viridiplantae</taxon>
        <taxon>Streptophyta</taxon>
        <taxon>Embryophyta</taxon>
        <taxon>Tracheophyta</taxon>
        <taxon>Spermatophyta</taxon>
        <taxon>Magnoliopsida</taxon>
        <taxon>eudicotyledons</taxon>
        <taxon>Gunneridae</taxon>
        <taxon>Pentapetalae</taxon>
        <taxon>rosids</taxon>
        <taxon>malvids</taxon>
        <taxon>Malvales</taxon>
        <taxon>Malvaceae</taxon>
        <taxon>Malvoideae</taxon>
        <taxon>Gossypium</taxon>
    </lineage>
</organism>
<keyword evidence="3" id="KW-1185">Reference proteome</keyword>
<evidence type="ECO:0000313" key="1">
    <source>
        <dbReference type="EMBL" id="KJB08710.1"/>
    </source>
</evidence>
<gene>
    <name evidence="1" type="ORF">B456_001G099200</name>
    <name evidence="2" type="ORF">Gorai_020913</name>
</gene>
<dbReference type="Proteomes" id="UP000032304">
    <property type="component" value="Chromosome 1"/>
</dbReference>
<dbReference type="Gramene" id="KJB08710">
    <property type="protein sequence ID" value="KJB08710"/>
    <property type="gene ID" value="B456_001G099200"/>
</dbReference>
<dbReference type="PANTHER" id="PTHR34570">
    <property type="entry name" value="OS03G0593100 PROTEIN"/>
    <property type="match status" value="1"/>
</dbReference>
<evidence type="ECO:0000313" key="4">
    <source>
        <dbReference type="Proteomes" id="UP000593578"/>
    </source>
</evidence>